<evidence type="ECO:0000256" key="1">
    <source>
        <dbReference type="ARBA" id="ARBA00022801"/>
    </source>
</evidence>
<dbReference type="KEGG" id="gaw:V144x_56330"/>
<comment type="cofactor">
    <cofactor evidence="3">
        <name>Zn(2+)</name>
        <dbReference type="ChEBI" id="CHEBI:29105"/>
    </cofactor>
    <text evidence="3">Binds 1 divalent metal cation per subunit.</text>
</comment>
<proteinExistence type="predicted"/>
<accession>A0A517W4D1</accession>
<keyword evidence="1 5" id="KW-0378">Hydrolase</keyword>
<protein>
    <submittedName>
        <fullName evidence="5">Gluconolactonase</fullName>
        <ecNumber evidence="5">3.1.1.17</ecNumber>
    </submittedName>
</protein>
<dbReference type="Pfam" id="PF08450">
    <property type="entry name" value="SGL"/>
    <property type="match status" value="1"/>
</dbReference>
<dbReference type="PRINTS" id="PR01790">
    <property type="entry name" value="SMP30FAMILY"/>
</dbReference>
<dbReference type="InterPro" id="IPR011042">
    <property type="entry name" value="6-blade_b-propeller_TolB-like"/>
</dbReference>
<feature type="active site" description="Proton donor/acceptor" evidence="2">
    <location>
        <position position="240"/>
    </location>
</feature>
<dbReference type="GO" id="GO:0046872">
    <property type="term" value="F:metal ion binding"/>
    <property type="evidence" value="ECO:0007669"/>
    <property type="project" value="UniProtKB-KW"/>
</dbReference>
<name>A0A517W4D1_9PLAN</name>
<dbReference type="Proteomes" id="UP000318704">
    <property type="component" value="Chromosome"/>
</dbReference>
<dbReference type="InterPro" id="IPR051262">
    <property type="entry name" value="SMP-30/CGR1_Lactonase"/>
</dbReference>
<evidence type="ECO:0000256" key="2">
    <source>
        <dbReference type="PIRSR" id="PIRSR605511-1"/>
    </source>
</evidence>
<organism evidence="5 6">
    <name type="scientific">Gimesia aquarii</name>
    <dbReference type="NCBI Taxonomy" id="2527964"/>
    <lineage>
        <taxon>Bacteria</taxon>
        <taxon>Pseudomonadati</taxon>
        <taxon>Planctomycetota</taxon>
        <taxon>Planctomycetia</taxon>
        <taxon>Planctomycetales</taxon>
        <taxon>Planctomycetaceae</taxon>
        <taxon>Gimesia</taxon>
    </lineage>
</organism>
<evidence type="ECO:0000313" key="5">
    <source>
        <dbReference type="EMBL" id="QDU00120.1"/>
    </source>
</evidence>
<evidence type="ECO:0000313" key="6">
    <source>
        <dbReference type="Proteomes" id="UP000318704"/>
    </source>
</evidence>
<dbReference type="RefSeq" id="WP_144990195.1">
    <property type="nucleotide sequence ID" value="NZ_CP037920.1"/>
</dbReference>
<feature type="binding site" evidence="3">
    <location>
        <position position="56"/>
    </location>
    <ligand>
        <name>a divalent metal cation</name>
        <dbReference type="ChEBI" id="CHEBI:60240"/>
    </ligand>
</feature>
<keyword evidence="3" id="KW-0862">Zinc</keyword>
<reference evidence="5 6" key="1">
    <citation type="submission" date="2019-03" db="EMBL/GenBank/DDBJ databases">
        <title>Deep-cultivation of Planctomycetes and their phenomic and genomic characterization uncovers novel biology.</title>
        <authorList>
            <person name="Wiegand S."/>
            <person name="Jogler M."/>
            <person name="Boedeker C."/>
            <person name="Pinto D."/>
            <person name="Vollmers J."/>
            <person name="Rivas-Marin E."/>
            <person name="Kohn T."/>
            <person name="Peeters S.H."/>
            <person name="Heuer A."/>
            <person name="Rast P."/>
            <person name="Oberbeckmann S."/>
            <person name="Bunk B."/>
            <person name="Jeske O."/>
            <person name="Meyerdierks A."/>
            <person name="Storesund J.E."/>
            <person name="Kallscheuer N."/>
            <person name="Luecker S."/>
            <person name="Lage O.M."/>
            <person name="Pohl T."/>
            <person name="Merkel B.J."/>
            <person name="Hornburger P."/>
            <person name="Mueller R.-W."/>
            <person name="Bruemmer F."/>
            <person name="Labrenz M."/>
            <person name="Spormann A.M."/>
            <person name="Op den Camp H."/>
            <person name="Overmann J."/>
            <person name="Amann R."/>
            <person name="Jetten M.S.M."/>
            <person name="Mascher T."/>
            <person name="Medema M.H."/>
            <person name="Devos D.P."/>
            <person name="Kaster A.-K."/>
            <person name="Ovreas L."/>
            <person name="Rohde M."/>
            <person name="Galperin M.Y."/>
            <person name="Jogler C."/>
        </authorList>
    </citation>
    <scope>NUCLEOTIDE SEQUENCE [LARGE SCALE GENOMIC DNA]</scope>
    <source>
        <strain evidence="5 6">V144</strain>
    </source>
</reference>
<gene>
    <name evidence="5" type="primary">gnl_6</name>
    <name evidence="5" type="ORF">V144x_56330</name>
</gene>
<feature type="domain" description="SMP-30/Gluconolactonase/LRE-like region" evidence="4">
    <location>
        <begin position="56"/>
        <end position="295"/>
    </location>
</feature>
<dbReference type="PANTHER" id="PTHR47572">
    <property type="entry name" value="LIPOPROTEIN-RELATED"/>
    <property type="match status" value="1"/>
</dbReference>
<feature type="binding site" evidence="3">
    <location>
        <position position="190"/>
    </location>
    <ligand>
        <name>a divalent metal cation</name>
        <dbReference type="ChEBI" id="CHEBI:60240"/>
    </ligand>
</feature>
<evidence type="ECO:0000259" key="4">
    <source>
        <dbReference type="Pfam" id="PF08450"/>
    </source>
</evidence>
<sequence length="311" mass="34217">MMNKQLTLAIIGLCFGSQIVLGQDQNDTRQEIHPLPKTVAPDAKLQEEYAAKAFFEGPTWDPLGKRLYFTSFVDKESKILRLERRGKVMVWLDHTKGINGTYLSNEGRMLGAQAYGQHVMSYGFGKSGPSETIVVAQNSMWNQPNDVCQTPNGNIYFTDPDFKHRKTSAVYVRTTDGTVKKIITTIPVPNGVIAANDGKTLYVGDSHEKLWKSFPIKADGSVGEGKVFFNPDTKRQDSPDGMTIDSKGNLYLSGRGGVWVASPQGESLGLIPVPEFCSNVTFGGEEGKTLFLTCSNKVYSLKMDVKGAQFP</sequence>
<dbReference type="Gene3D" id="2.120.10.30">
    <property type="entry name" value="TolB, C-terminal domain"/>
    <property type="match status" value="1"/>
</dbReference>
<feature type="binding site" evidence="3">
    <location>
        <position position="145"/>
    </location>
    <ligand>
        <name>substrate</name>
    </ligand>
</feature>
<dbReference type="EC" id="3.1.1.17" evidence="5"/>
<dbReference type="GO" id="GO:0004341">
    <property type="term" value="F:gluconolactonase activity"/>
    <property type="evidence" value="ECO:0007669"/>
    <property type="project" value="UniProtKB-EC"/>
</dbReference>
<dbReference type="InterPro" id="IPR005511">
    <property type="entry name" value="SMP-30"/>
</dbReference>
<dbReference type="SUPFAM" id="SSF63829">
    <property type="entry name" value="Calcium-dependent phosphotriesterase"/>
    <property type="match status" value="1"/>
</dbReference>
<keyword evidence="3" id="KW-0479">Metal-binding</keyword>
<dbReference type="AlphaFoldDB" id="A0A517W4D1"/>
<feature type="binding site" evidence="3">
    <location>
        <position position="240"/>
    </location>
    <ligand>
        <name>a divalent metal cation</name>
        <dbReference type="ChEBI" id="CHEBI:60240"/>
    </ligand>
</feature>
<dbReference type="EMBL" id="CP037920">
    <property type="protein sequence ID" value="QDU00120.1"/>
    <property type="molecule type" value="Genomic_DNA"/>
</dbReference>
<evidence type="ECO:0000256" key="3">
    <source>
        <dbReference type="PIRSR" id="PIRSR605511-2"/>
    </source>
</evidence>
<dbReference type="InterPro" id="IPR013658">
    <property type="entry name" value="SGL"/>
</dbReference>
<dbReference type="PANTHER" id="PTHR47572:SF4">
    <property type="entry name" value="LACTONASE DRP35"/>
    <property type="match status" value="1"/>
</dbReference>